<keyword evidence="8" id="KW-1185">Reference proteome</keyword>
<evidence type="ECO:0000256" key="1">
    <source>
        <dbReference type="ARBA" id="ARBA00022527"/>
    </source>
</evidence>
<dbReference type="Proteomes" id="UP000467700">
    <property type="component" value="Unassembled WGS sequence"/>
</dbReference>
<dbReference type="InterPro" id="IPR000719">
    <property type="entry name" value="Prot_kinase_dom"/>
</dbReference>
<dbReference type="PANTHER" id="PTHR24351">
    <property type="entry name" value="RIBOSOMAL PROTEIN S6 KINASE"/>
    <property type="match status" value="1"/>
</dbReference>
<sequence>MTVSDDIPTIPSLDSLTSLPLRQPPESPFRQPFTSAPLRASSSFLSAYILQEKPGPHATGISILARHKGDNFRLSVIKIWSKVILSDTRALPSHELAILDLLMSTEALVDKSAEFIHKTKETSADGSFLYLVFDHHTMSLAHPEIAAHFRPRPAPRNGRDDAHTPISHSFLLLAAELSLALLFIHRLGIVHQDVKPANVLISEAGHVVLSDFGAARMLPVSGHPRSDFGVRFSPIVLQPDDVVTFTPLYAAPELVERNPCGLLEYDELVDWWSFGVSLYEVLTGSTPFLACTRLLSFHLLDGLNLGKDLADFLTLLLATQPKRRLGDDCVLSHSYFDPLENTWDEVEELQHPPFSSRVTISDEPQTPCAADSILNLYLDGGPLSRPSRNFRHNPCTDSLTPPSTMILQDAFISPPFSFSSRFESTSTTQPFPSTASIVHFFSSDDIALTSCISAILDDKLPKSFDDSGLDFPLGASPESWGPRKLDPIRKIPRLHALSLIGRNSSLQTSDRLEFKMEHFRERTLFHENITGSTTSFDFIDDEWSFDEKVVISLLRATETKDRLNPGLATKLHPQSKRRGVANIAGKILHTARRGLLGTLMLCRR</sequence>
<keyword evidence="2" id="KW-0808">Transferase</keyword>
<dbReference type="PROSITE" id="PS50011">
    <property type="entry name" value="PROTEIN_KINASE_DOM"/>
    <property type="match status" value="1"/>
</dbReference>
<dbReference type="GO" id="GO:0005524">
    <property type="term" value="F:ATP binding"/>
    <property type="evidence" value="ECO:0007669"/>
    <property type="project" value="UniProtKB-KW"/>
</dbReference>
<dbReference type="AlphaFoldDB" id="A0A8S0VXK1"/>
<dbReference type="SMART" id="SM00220">
    <property type="entry name" value="S_TKc"/>
    <property type="match status" value="1"/>
</dbReference>
<evidence type="ECO:0000256" key="4">
    <source>
        <dbReference type="ARBA" id="ARBA00022777"/>
    </source>
</evidence>
<dbReference type="OrthoDB" id="10252171at2759"/>
<proteinExistence type="predicted"/>
<keyword evidence="5" id="KW-0067">ATP-binding</keyword>
<dbReference type="SUPFAM" id="SSF56112">
    <property type="entry name" value="Protein kinase-like (PK-like)"/>
    <property type="match status" value="1"/>
</dbReference>
<keyword evidence="4" id="KW-0418">Kinase</keyword>
<protein>
    <recommendedName>
        <fullName evidence="6">Protein kinase domain-containing protein</fullName>
    </recommendedName>
</protein>
<accession>A0A8S0VXK1</accession>
<dbReference type="GO" id="GO:0004674">
    <property type="term" value="F:protein serine/threonine kinase activity"/>
    <property type="evidence" value="ECO:0007669"/>
    <property type="project" value="UniProtKB-KW"/>
</dbReference>
<dbReference type="InterPro" id="IPR011009">
    <property type="entry name" value="Kinase-like_dom_sf"/>
</dbReference>
<evidence type="ECO:0000259" key="6">
    <source>
        <dbReference type="PROSITE" id="PS50011"/>
    </source>
</evidence>
<gene>
    <name evidence="7" type="ORF">AAE3_LOCUS8417</name>
</gene>
<evidence type="ECO:0000256" key="2">
    <source>
        <dbReference type="ARBA" id="ARBA00022679"/>
    </source>
</evidence>
<dbReference type="PROSITE" id="PS00108">
    <property type="entry name" value="PROTEIN_KINASE_ST"/>
    <property type="match status" value="1"/>
</dbReference>
<dbReference type="InterPro" id="IPR008271">
    <property type="entry name" value="Ser/Thr_kinase_AS"/>
</dbReference>
<keyword evidence="3" id="KW-0547">Nucleotide-binding</keyword>
<keyword evidence="1" id="KW-0723">Serine/threonine-protein kinase</keyword>
<comment type="caution">
    <text evidence="7">The sequence shown here is derived from an EMBL/GenBank/DDBJ whole genome shotgun (WGS) entry which is preliminary data.</text>
</comment>
<organism evidence="7 8">
    <name type="scientific">Cyclocybe aegerita</name>
    <name type="common">Black poplar mushroom</name>
    <name type="synonym">Agrocybe aegerita</name>
    <dbReference type="NCBI Taxonomy" id="1973307"/>
    <lineage>
        <taxon>Eukaryota</taxon>
        <taxon>Fungi</taxon>
        <taxon>Dikarya</taxon>
        <taxon>Basidiomycota</taxon>
        <taxon>Agaricomycotina</taxon>
        <taxon>Agaricomycetes</taxon>
        <taxon>Agaricomycetidae</taxon>
        <taxon>Agaricales</taxon>
        <taxon>Agaricineae</taxon>
        <taxon>Bolbitiaceae</taxon>
        <taxon>Cyclocybe</taxon>
    </lineage>
</organism>
<dbReference type="Pfam" id="PF00069">
    <property type="entry name" value="Pkinase"/>
    <property type="match status" value="1"/>
</dbReference>
<reference evidence="7 8" key="1">
    <citation type="submission" date="2020-01" db="EMBL/GenBank/DDBJ databases">
        <authorList>
            <person name="Gupta K D."/>
        </authorList>
    </citation>
    <scope>NUCLEOTIDE SEQUENCE [LARGE SCALE GENOMIC DNA]</scope>
</reference>
<feature type="domain" description="Protein kinase" evidence="6">
    <location>
        <begin position="48"/>
        <end position="336"/>
    </location>
</feature>
<dbReference type="Gene3D" id="1.10.510.10">
    <property type="entry name" value="Transferase(Phosphotransferase) domain 1"/>
    <property type="match status" value="1"/>
</dbReference>
<evidence type="ECO:0000313" key="8">
    <source>
        <dbReference type="Proteomes" id="UP000467700"/>
    </source>
</evidence>
<evidence type="ECO:0000256" key="5">
    <source>
        <dbReference type="ARBA" id="ARBA00022840"/>
    </source>
</evidence>
<evidence type="ECO:0000256" key="3">
    <source>
        <dbReference type="ARBA" id="ARBA00022741"/>
    </source>
</evidence>
<dbReference type="EMBL" id="CACVBS010000053">
    <property type="protein sequence ID" value="CAA7266194.1"/>
    <property type="molecule type" value="Genomic_DNA"/>
</dbReference>
<name>A0A8S0VXK1_CYCAE</name>
<evidence type="ECO:0000313" key="7">
    <source>
        <dbReference type="EMBL" id="CAA7266194.1"/>
    </source>
</evidence>